<comment type="caution">
    <text evidence="1">The sequence shown here is derived from an EMBL/GenBank/DDBJ whole genome shotgun (WGS) entry which is preliminary data.</text>
</comment>
<dbReference type="EMBL" id="BAAAPF010000010">
    <property type="protein sequence ID" value="GAA2110875.1"/>
    <property type="molecule type" value="Genomic_DNA"/>
</dbReference>
<reference evidence="1 2" key="1">
    <citation type="journal article" date="2019" name="Int. J. Syst. Evol. Microbiol.">
        <title>The Global Catalogue of Microorganisms (GCM) 10K type strain sequencing project: providing services to taxonomists for standard genome sequencing and annotation.</title>
        <authorList>
            <consortium name="The Broad Institute Genomics Platform"/>
            <consortium name="The Broad Institute Genome Sequencing Center for Infectious Disease"/>
            <person name="Wu L."/>
            <person name="Ma J."/>
        </authorList>
    </citation>
    <scope>NUCLEOTIDE SEQUENCE [LARGE SCALE GENOMIC DNA]</scope>
    <source>
        <strain evidence="1 2">JCM 15481</strain>
    </source>
</reference>
<name>A0ABN2XFK9_9ACTN</name>
<keyword evidence="2" id="KW-1185">Reference proteome</keyword>
<dbReference type="RefSeq" id="WP_344287953.1">
    <property type="nucleotide sequence ID" value="NZ_BAAAPF010000010.1"/>
</dbReference>
<accession>A0ABN2XFK9</accession>
<organism evidence="1 2">
    <name type="scientific">Streptomyces synnematoformans</name>
    <dbReference type="NCBI Taxonomy" id="415721"/>
    <lineage>
        <taxon>Bacteria</taxon>
        <taxon>Bacillati</taxon>
        <taxon>Actinomycetota</taxon>
        <taxon>Actinomycetes</taxon>
        <taxon>Kitasatosporales</taxon>
        <taxon>Streptomycetaceae</taxon>
        <taxon>Streptomyces</taxon>
    </lineage>
</organism>
<protein>
    <submittedName>
        <fullName evidence="1">Uncharacterized protein</fullName>
    </submittedName>
</protein>
<evidence type="ECO:0000313" key="2">
    <source>
        <dbReference type="Proteomes" id="UP001500443"/>
    </source>
</evidence>
<proteinExistence type="predicted"/>
<dbReference type="Proteomes" id="UP001500443">
    <property type="component" value="Unassembled WGS sequence"/>
</dbReference>
<evidence type="ECO:0000313" key="1">
    <source>
        <dbReference type="EMBL" id="GAA2110875.1"/>
    </source>
</evidence>
<gene>
    <name evidence="1" type="ORF">GCM10009802_08210</name>
</gene>
<sequence>MTTTEPSMKPRLHSLPALLRTAAGLLEQLGDTAGLRAGLHPFQAEGVRLLVKTGLPYTDEVGPLDRIGAALAAPIAHTRTEVMGRATVSGTWNGTPVHASHLYADTPLIEHPCTRTAADLASRIRALIPWVLQDWTQWAESVHLYDETGTPCVHVVLAPEGDLDEPLTALLDATGPLQYRHERKHDHVAHGSVLLDDGTVVTASSIER</sequence>